<organism evidence="15 16">
    <name type="scientific">Rhizorhabdus wittichii</name>
    <dbReference type="NCBI Taxonomy" id="160791"/>
    <lineage>
        <taxon>Bacteria</taxon>
        <taxon>Pseudomonadati</taxon>
        <taxon>Pseudomonadota</taxon>
        <taxon>Alphaproteobacteria</taxon>
        <taxon>Sphingomonadales</taxon>
        <taxon>Sphingomonadaceae</taxon>
        <taxon>Rhizorhabdus</taxon>
    </lineage>
</organism>
<sequence length="787" mass="85319">MDDRRHGPRGGLYSRHLITIGVAGLSIFPAPALAQQSAQASVDDEIIVTAQRREQNLLDVPIAVTALQGRFLQDRSITTIDNLSALAPGLLVSSTATQPNNAQLSIRGSVQQNGSIILDPSVGLYLDGVYIGKAQGSIFDINDLERVEVLRGPQGTLYGRNTLAGAISFITRKPDDQLRASAEAGFGNYDAHTIRGLVNVPLSEHLFVKLSGMTFKRDGNVRLVPDSAAIGGTPLGFIYNNSVVGHPQGGGAQTGQAGTRNRQSLLAQVRYAPSADLTVDYSYDYSRTRGNADASQLDSVDPNGFLGANCALGPAVCIPAYLYVQPKYSKTMSSDYTHLDRIEINGHGLTVTWNTGPVTLKSITGYRKMDYDGAVVELDGTPLWLASGGLDTKYKSFSQELQATGTIGDRLNYVAGLYYFWDDGFTRSPQSFFFGAVNYDTSWGGTTKAYAIYGQADYEITDRIVVTAGLRYTKERKTVVRSSILLPNTVLVDVRKSDGVSKDFSALNPTIVLAYKPSDRLNTYVKFAQGYRSGGFNGEATSNIATTTPFRPETINSIEAGLKTSWWNGRADLNIAAFHNHHRNMQLSVFTATSSLASLLQNAGSANMKGVEVEVSARPAPALRVSGNLAYLDASYSSYRDTNALGTVVDVADNRTIPHAPKYQAALNVDLRAFQGSDGDNLHLIFDARYTSSYYLYAYAKAPTADFPLVPPSSSVKAQSLTLLDLQLRYEDIPLGRSKGWIGAWTRNLANTHRKVNGINFGAQFGGLNIANYNEPRTYGVSAGIRW</sequence>
<dbReference type="Pfam" id="PF00593">
    <property type="entry name" value="TonB_dep_Rec_b-barrel"/>
    <property type="match status" value="1"/>
</dbReference>
<keyword evidence="4" id="KW-0410">Iron transport</keyword>
<evidence type="ECO:0000256" key="4">
    <source>
        <dbReference type="ARBA" id="ARBA00022496"/>
    </source>
</evidence>
<evidence type="ECO:0000256" key="6">
    <source>
        <dbReference type="ARBA" id="ARBA00023004"/>
    </source>
</evidence>
<keyword evidence="6" id="KW-0408">Iron</keyword>
<feature type="domain" description="TonB-dependent receptor plug" evidence="14">
    <location>
        <begin position="57"/>
        <end position="166"/>
    </location>
</feature>
<dbReference type="Pfam" id="PF07715">
    <property type="entry name" value="Plug"/>
    <property type="match status" value="1"/>
</dbReference>
<evidence type="ECO:0000256" key="8">
    <source>
        <dbReference type="ARBA" id="ARBA00023077"/>
    </source>
</evidence>
<keyword evidence="2 11" id="KW-0813">Transport</keyword>
<dbReference type="PANTHER" id="PTHR32552">
    <property type="entry name" value="FERRICHROME IRON RECEPTOR-RELATED"/>
    <property type="match status" value="1"/>
</dbReference>
<dbReference type="SUPFAM" id="SSF56935">
    <property type="entry name" value="Porins"/>
    <property type="match status" value="1"/>
</dbReference>
<keyword evidence="10 11" id="KW-0998">Cell outer membrane</keyword>
<protein>
    <submittedName>
        <fullName evidence="15">TonB-dependent receptor</fullName>
    </submittedName>
</protein>
<name>A0A975HDG2_9SPHN</name>
<evidence type="ECO:0000256" key="3">
    <source>
        <dbReference type="ARBA" id="ARBA00022452"/>
    </source>
</evidence>
<evidence type="ECO:0000256" key="7">
    <source>
        <dbReference type="ARBA" id="ARBA00023065"/>
    </source>
</evidence>
<evidence type="ECO:0000256" key="2">
    <source>
        <dbReference type="ARBA" id="ARBA00022448"/>
    </source>
</evidence>
<gene>
    <name evidence="15" type="ORF">HRJ34_23445</name>
</gene>
<dbReference type="PANTHER" id="PTHR32552:SF81">
    <property type="entry name" value="TONB-DEPENDENT OUTER MEMBRANE RECEPTOR"/>
    <property type="match status" value="1"/>
</dbReference>
<comment type="subcellular location">
    <subcellularLocation>
        <location evidence="1 11">Cell outer membrane</location>
        <topology evidence="1 11">Multi-pass membrane protein</topology>
    </subcellularLocation>
</comment>
<dbReference type="InterPro" id="IPR000531">
    <property type="entry name" value="Beta-barrel_TonB"/>
</dbReference>
<evidence type="ECO:0000259" key="13">
    <source>
        <dbReference type="Pfam" id="PF00593"/>
    </source>
</evidence>
<keyword evidence="9 11" id="KW-0472">Membrane</keyword>
<evidence type="ECO:0000256" key="10">
    <source>
        <dbReference type="ARBA" id="ARBA00023237"/>
    </source>
</evidence>
<dbReference type="GO" id="GO:0006826">
    <property type="term" value="P:iron ion transport"/>
    <property type="evidence" value="ECO:0007669"/>
    <property type="project" value="UniProtKB-KW"/>
</dbReference>
<dbReference type="InterPro" id="IPR012910">
    <property type="entry name" value="Plug_dom"/>
</dbReference>
<evidence type="ECO:0000256" key="11">
    <source>
        <dbReference type="PROSITE-ProRule" id="PRU01360"/>
    </source>
</evidence>
<keyword evidence="15" id="KW-0675">Receptor</keyword>
<dbReference type="Gene3D" id="2.40.170.20">
    <property type="entry name" value="TonB-dependent receptor, beta-barrel domain"/>
    <property type="match status" value="1"/>
</dbReference>
<evidence type="ECO:0000256" key="12">
    <source>
        <dbReference type="RuleBase" id="RU003357"/>
    </source>
</evidence>
<comment type="similarity">
    <text evidence="11 12">Belongs to the TonB-dependent receptor family.</text>
</comment>
<keyword evidence="3 11" id="KW-1134">Transmembrane beta strand</keyword>
<evidence type="ECO:0000256" key="5">
    <source>
        <dbReference type="ARBA" id="ARBA00022692"/>
    </source>
</evidence>
<dbReference type="RefSeq" id="WP_208632598.1">
    <property type="nucleotide sequence ID" value="NZ_CP059319.1"/>
</dbReference>
<accession>A0A975HDG2</accession>
<dbReference type="InterPro" id="IPR039426">
    <property type="entry name" value="TonB-dep_rcpt-like"/>
</dbReference>
<evidence type="ECO:0000256" key="9">
    <source>
        <dbReference type="ARBA" id="ARBA00023136"/>
    </source>
</evidence>
<dbReference type="EMBL" id="CP059319">
    <property type="protein sequence ID" value="QTH21238.1"/>
    <property type="molecule type" value="Genomic_DNA"/>
</dbReference>
<evidence type="ECO:0000256" key="1">
    <source>
        <dbReference type="ARBA" id="ARBA00004571"/>
    </source>
</evidence>
<dbReference type="InterPro" id="IPR036942">
    <property type="entry name" value="Beta-barrel_TonB_sf"/>
</dbReference>
<evidence type="ECO:0000313" key="16">
    <source>
        <dbReference type="Proteomes" id="UP000664914"/>
    </source>
</evidence>
<dbReference type="GO" id="GO:0009279">
    <property type="term" value="C:cell outer membrane"/>
    <property type="evidence" value="ECO:0007669"/>
    <property type="project" value="UniProtKB-SubCell"/>
</dbReference>
<dbReference type="AlphaFoldDB" id="A0A975HDG2"/>
<keyword evidence="8 12" id="KW-0798">TonB box</keyword>
<evidence type="ECO:0000313" key="15">
    <source>
        <dbReference type="EMBL" id="QTH21238.1"/>
    </source>
</evidence>
<keyword evidence="5 11" id="KW-0812">Transmembrane</keyword>
<dbReference type="PROSITE" id="PS52016">
    <property type="entry name" value="TONB_DEPENDENT_REC_3"/>
    <property type="match status" value="1"/>
</dbReference>
<reference evidence="15" key="2">
    <citation type="submission" date="2021-04" db="EMBL/GenBank/DDBJ databases">
        <title>Isolation and genomic analysis of the ibuprofen-degrading bacterium Sphingomonas strain MPO218.</title>
        <authorList>
            <person name="Aulestia M."/>
            <person name="Flores A."/>
            <person name="Mangas E.L."/>
            <person name="Perez-Pulido A.J."/>
            <person name="Santero E."/>
            <person name="Camacho E.M."/>
        </authorList>
    </citation>
    <scope>NUCLEOTIDE SEQUENCE</scope>
    <source>
        <strain evidence="15">MPO218</strain>
    </source>
</reference>
<reference evidence="15" key="1">
    <citation type="submission" date="2020-07" db="EMBL/GenBank/DDBJ databases">
        <authorList>
            <person name="Camacho E."/>
        </authorList>
    </citation>
    <scope>NUCLEOTIDE SEQUENCE</scope>
    <source>
        <strain evidence="15">MPO218</strain>
    </source>
</reference>
<evidence type="ECO:0000259" key="14">
    <source>
        <dbReference type="Pfam" id="PF07715"/>
    </source>
</evidence>
<feature type="domain" description="TonB-dependent receptor-like beta-barrel" evidence="13">
    <location>
        <begin position="280"/>
        <end position="730"/>
    </location>
</feature>
<keyword evidence="7" id="KW-0406">Ion transport</keyword>
<proteinExistence type="inferred from homology"/>
<dbReference type="Proteomes" id="UP000664914">
    <property type="component" value="Chromosome"/>
</dbReference>